<accession>A0ABP7MR10</accession>
<proteinExistence type="predicted"/>
<feature type="region of interest" description="Disordered" evidence="1">
    <location>
        <begin position="1"/>
        <end position="47"/>
    </location>
</feature>
<name>A0ABP7MR10_9MICO</name>
<gene>
    <name evidence="3" type="ORF">GCM10022383_04240</name>
</gene>
<organism evidence="3 4">
    <name type="scientific">Microbacterium soli</name>
    <dbReference type="NCBI Taxonomy" id="446075"/>
    <lineage>
        <taxon>Bacteria</taxon>
        <taxon>Bacillati</taxon>
        <taxon>Actinomycetota</taxon>
        <taxon>Actinomycetes</taxon>
        <taxon>Micrococcales</taxon>
        <taxon>Microbacteriaceae</taxon>
        <taxon>Microbacterium</taxon>
    </lineage>
</organism>
<keyword evidence="2" id="KW-0472">Membrane</keyword>
<reference evidence="4" key="1">
    <citation type="journal article" date="2019" name="Int. J. Syst. Evol. Microbiol.">
        <title>The Global Catalogue of Microorganisms (GCM) 10K type strain sequencing project: providing services to taxonomists for standard genome sequencing and annotation.</title>
        <authorList>
            <consortium name="The Broad Institute Genomics Platform"/>
            <consortium name="The Broad Institute Genome Sequencing Center for Infectious Disease"/>
            <person name="Wu L."/>
            <person name="Ma J."/>
        </authorList>
    </citation>
    <scope>NUCLEOTIDE SEQUENCE [LARGE SCALE GENOMIC DNA]</scope>
    <source>
        <strain evidence="4">JCM 17024</strain>
    </source>
</reference>
<dbReference type="InterPro" id="IPR046231">
    <property type="entry name" value="DUF6264"/>
</dbReference>
<dbReference type="EMBL" id="BAABCP010000001">
    <property type="protein sequence ID" value="GAA3928506.1"/>
    <property type="molecule type" value="Genomic_DNA"/>
</dbReference>
<keyword evidence="4" id="KW-1185">Reference proteome</keyword>
<evidence type="ECO:0000256" key="2">
    <source>
        <dbReference type="SAM" id="Phobius"/>
    </source>
</evidence>
<dbReference type="RefSeq" id="WP_344817841.1">
    <property type="nucleotide sequence ID" value="NZ_BAABCP010000001.1"/>
</dbReference>
<feature type="transmembrane region" description="Helical" evidence="2">
    <location>
        <begin position="105"/>
        <end position="123"/>
    </location>
</feature>
<evidence type="ECO:0000313" key="4">
    <source>
        <dbReference type="Proteomes" id="UP001501591"/>
    </source>
</evidence>
<keyword evidence="2" id="KW-0812">Transmembrane</keyword>
<evidence type="ECO:0000256" key="1">
    <source>
        <dbReference type="SAM" id="MobiDB-lite"/>
    </source>
</evidence>
<keyword evidence="2" id="KW-1133">Transmembrane helix</keyword>
<dbReference type="Proteomes" id="UP001501591">
    <property type="component" value="Unassembled WGS sequence"/>
</dbReference>
<evidence type="ECO:0000313" key="3">
    <source>
        <dbReference type="EMBL" id="GAA3928506.1"/>
    </source>
</evidence>
<feature type="transmembrane region" description="Helical" evidence="2">
    <location>
        <begin position="56"/>
        <end position="77"/>
    </location>
</feature>
<dbReference type="Pfam" id="PF19779">
    <property type="entry name" value="DUF6264"/>
    <property type="match status" value="1"/>
</dbReference>
<sequence length="173" mass="18328">MSVDRPQYGEYASPEEQRARAGLPPLEQGPTASAQVPPVVTPGRDADRSQGAAGRLITFVLLGFGLVNVLSSIPGLVDLSSALQQSLDLLGLEGTFTNHAGARTWGVAAAVVMLIGYAMTVWLSVRRIRRARSSWWIPLLGFVMTMIAVSICISVPMLGDPAFTKALLTPPAG</sequence>
<protein>
    <submittedName>
        <fullName evidence="3">Uncharacterized protein</fullName>
    </submittedName>
</protein>
<comment type="caution">
    <text evidence="3">The sequence shown here is derived from an EMBL/GenBank/DDBJ whole genome shotgun (WGS) entry which is preliminary data.</text>
</comment>
<feature type="transmembrane region" description="Helical" evidence="2">
    <location>
        <begin position="135"/>
        <end position="158"/>
    </location>
</feature>